<dbReference type="AlphaFoldDB" id="A0A2T0FIG1"/>
<comment type="caution">
    <text evidence="11">The sequence shown here is derived from an EMBL/GenBank/DDBJ whole genome shotgun (WGS) entry which is preliminary data.</text>
</comment>
<dbReference type="STRING" id="45607.A0A2T0FIG1"/>
<protein>
    <submittedName>
        <fullName evidence="11">Cardiolipin synthase (CMP-forming)</fullName>
    </submittedName>
</protein>
<keyword evidence="12" id="KW-1185">Reference proteome</keyword>
<dbReference type="Proteomes" id="UP000238350">
    <property type="component" value="Unassembled WGS sequence"/>
</dbReference>
<keyword evidence="6" id="KW-0443">Lipid metabolism</keyword>
<evidence type="ECO:0000256" key="7">
    <source>
        <dbReference type="ARBA" id="ARBA00023136"/>
    </source>
</evidence>
<dbReference type="Pfam" id="PF01066">
    <property type="entry name" value="CDP-OH_P_transf"/>
    <property type="match status" value="1"/>
</dbReference>
<evidence type="ECO:0000256" key="9">
    <source>
        <dbReference type="ARBA" id="ARBA00023264"/>
    </source>
</evidence>
<evidence type="ECO:0000256" key="5">
    <source>
        <dbReference type="ARBA" id="ARBA00022989"/>
    </source>
</evidence>
<dbReference type="EMBL" id="NDIQ01000021">
    <property type="protein sequence ID" value="PRT54729.1"/>
    <property type="molecule type" value="Genomic_DNA"/>
</dbReference>
<dbReference type="InterPro" id="IPR043130">
    <property type="entry name" value="CDP-OH_PTrfase_TM_dom"/>
</dbReference>
<dbReference type="PANTHER" id="PTHR14269">
    <property type="entry name" value="CDP-DIACYLGLYCEROL--GLYCEROL-3-PHOSPHATE 3-PHOSPHATIDYLTRANSFERASE-RELATED"/>
    <property type="match status" value="1"/>
</dbReference>
<evidence type="ECO:0000256" key="4">
    <source>
        <dbReference type="ARBA" id="ARBA00022692"/>
    </source>
</evidence>
<dbReference type="Gene3D" id="1.20.120.1760">
    <property type="match status" value="1"/>
</dbReference>
<keyword evidence="4" id="KW-0812">Transmembrane</keyword>
<gene>
    <name evidence="11" type="ORF">B9G98_02349</name>
</gene>
<dbReference type="GeneID" id="36516097"/>
<evidence type="ECO:0000256" key="2">
    <source>
        <dbReference type="ARBA" id="ARBA00022516"/>
    </source>
</evidence>
<dbReference type="GO" id="GO:0043337">
    <property type="term" value="F:cardiolipin synthase (CMP-forming)"/>
    <property type="evidence" value="ECO:0007669"/>
    <property type="project" value="TreeGrafter"/>
</dbReference>
<dbReference type="InterPro" id="IPR048254">
    <property type="entry name" value="CDP_ALCOHOL_P_TRANSF_CS"/>
</dbReference>
<evidence type="ECO:0000256" key="1">
    <source>
        <dbReference type="ARBA" id="ARBA00004141"/>
    </source>
</evidence>
<dbReference type="PROSITE" id="PS00379">
    <property type="entry name" value="CDP_ALCOHOL_P_TRANSF"/>
    <property type="match status" value="1"/>
</dbReference>
<accession>A0A2T0FIG1</accession>
<organism evidence="11 12">
    <name type="scientific">Wickerhamiella sorbophila</name>
    <dbReference type="NCBI Taxonomy" id="45607"/>
    <lineage>
        <taxon>Eukaryota</taxon>
        <taxon>Fungi</taxon>
        <taxon>Dikarya</taxon>
        <taxon>Ascomycota</taxon>
        <taxon>Saccharomycotina</taxon>
        <taxon>Dipodascomycetes</taxon>
        <taxon>Dipodascales</taxon>
        <taxon>Trichomonascaceae</taxon>
        <taxon>Wickerhamiella</taxon>
    </lineage>
</organism>
<evidence type="ECO:0000256" key="8">
    <source>
        <dbReference type="ARBA" id="ARBA00023209"/>
    </source>
</evidence>
<evidence type="ECO:0000313" key="11">
    <source>
        <dbReference type="EMBL" id="PRT54729.1"/>
    </source>
</evidence>
<keyword evidence="8" id="KW-0594">Phospholipid biosynthesis</keyword>
<dbReference type="GO" id="GO:0016020">
    <property type="term" value="C:membrane"/>
    <property type="evidence" value="ECO:0007669"/>
    <property type="project" value="UniProtKB-SubCell"/>
</dbReference>
<comment type="similarity">
    <text evidence="10">Belongs to the CDP-alcohol phosphatidyltransferase class-I family.</text>
</comment>
<keyword evidence="3 10" id="KW-0808">Transferase</keyword>
<dbReference type="InterPro" id="IPR000462">
    <property type="entry name" value="CDP-OH_P_trans"/>
</dbReference>
<sequence length="242" mass="26836">MFRILRPGTLGQAGPWLAWNRQFSTSCIRLAPKLVPGQVRDKVWTLPNALTVSRLVAAPAVGYLILHNQTTAALGVFTYCCATDFLDGWIARKWNQKSVVGSIIDPAADKLLMVTLASCMVAAGQIPVWCGAMILGRDIYLGIAAFYLRYISLPPPKTFARYWDMSLPSVQVYPSQLSKWNTFFQMVYLGLAVAAPVFTLPATAMNTFAGLVTVTTGLSWIDYIINRPFKFIKGTKKNNIYK</sequence>
<dbReference type="RefSeq" id="XP_024664674.1">
    <property type="nucleotide sequence ID" value="XM_024808906.1"/>
</dbReference>
<comment type="subcellular location">
    <subcellularLocation>
        <location evidence="1">Membrane</location>
        <topology evidence="1">Multi-pass membrane protein</topology>
    </subcellularLocation>
</comment>
<keyword evidence="5" id="KW-1133">Transmembrane helix</keyword>
<dbReference type="GO" id="GO:0032049">
    <property type="term" value="P:cardiolipin biosynthetic process"/>
    <property type="evidence" value="ECO:0007669"/>
    <property type="project" value="TreeGrafter"/>
</dbReference>
<keyword evidence="9" id="KW-1208">Phospholipid metabolism</keyword>
<dbReference type="InterPro" id="IPR050324">
    <property type="entry name" value="CDP-alcohol_PTase-I"/>
</dbReference>
<evidence type="ECO:0000256" key="6">
    <source>
        <dbReference type="ARBA" id="ARBA00023098"/>
    </source>
</evidence>
<name>A0A2T0FIG1_9ASCO</name>
<dbReference type="PANTHER" id="PTHR14269:SF60">
    <property type="entry name" value="CARDIOLIPIN SYNTHASE (CMP-FORMING)"/>
    <property type="match status" value="1"/>
</dbReference>
<keyword evidence="7" id="KW-0472">Membrane</keyword>
<evidence type="ECO:0000256" key="3">
    <source>
        <dbReference type="ARBA" id="ARBA00022679"/>
    </source>
</evidence>
<reference evidence="11 12" key="1">
    <citation type="submission" date="2017-04" db="EMBL/GenBank/DDBJ databases">
        <title>Genome sequencing of [Candida] sorbophila.</title>
        <authorList>
            <person name="Ahn J.O."/>
        </authorList>
    </citation>
    <scope>NUCLEOTIDE SEQUENCE [LARGE SCALE GENOMIC DNA]</scope>
    <source>
        <strain evidence="11 12">DS02</strain>
    </source>
</reference>
<evidence type="ECO:0000313" key="12">
    <source>
        <dbReference type="Proteomes" id="UP000238350"/>
    </source>
</evidence>
<proteinExistence type="inferred from homology"/>
<keyword evidence="2" id="KW-0444">Lipid biosynthesis</keyword>
<evidence type="ECO:0000256" key="10">
    <source>
        <dbReference type="RuleBase" id="RU003750"/>
    </source>
</evidence>
<dbReference type="OrthoDB" id="10020554at2759"/>
<dbReference type="GO" id="GO:0005739">
    <property type="term" value="C:mitochondrion"/>
    <property type="evidence" value="ECO:0007669"/>
    <property type="project" value="TreeGrafter"/>
</dbReference>